<comment type="caution">
    <text evidence="10">The sequence shown here is derived from an EMBL/GenBank/DDBJ whole genome shotgun (WGS) entry which is preliminary data.</text>
</comment>
<dbReference type="InterPro" id="IPR000152">
    <property type="entry name" value="EGF-type_Asp/Asn_hydroxyl_site"/>
</dbReference>
<feature type="domain" description="EGF-like" evidence="8">
    <location>
        <begin position="215"/>
        <end position="255"/>
    </location>
</feature>
<dbReference type="Pfam" id="PF00059">
    <property type="entry name" value="Lectin_C"/>
    <property type="match status" value="1"/>
</dbReference>
<evidence type="ECO:0000256" key="1">
    <source>
        <dbReference type="ARBA" id="ARBA00022536"/>
    </source>
</evidence>
<dbReference type="SMART" id="SM00179">
    <property type="entry name" value="EGF_CA"/>
    <property type="match status" value="4"/>
</dbReference>
<keyword evidence="11" id="KW-1185">Reference proteome</keyword>
<feature type="domain" description="C-type lectin" evidence="9">
    <location>
        <begin position="433"/>
        <end position="510"/>
    </location>
</feature>
<dbReference type="AlphaFoldDB" id="A0AAE0YAW6"/>
<dbReference type="InterPro" id="IPR001304">
    <property type="entry name" value="C-type_lectin-like"/>
</dbReference>
<proteinExistence type="predicted"/>
<organism evidence="10 11">
    <name type="scientific">Elysia crispata</name>
    <name type="common">lettuce slug</name>
    <dbReference type="NCBI Taxonomy" id="231223"/>
    <lineage>
        <taxon>Eukaryota</taxon>
        <taxon>Metazoa</taxon>
        <taxon>Spiralia</taxon>
        <taxon>Lophotrochozoa</taxon>
        <taxon>Mollusca</taxon>
        <taxon>Gastropoda</taxon>
        <taxon>Heterobranchia</taxon>
        <taxon>Euthyneura</taxon>
        <taxon>Panpulmonata</taxon>
        <taxon>Sacoglossa</taxon>
        <taxon>Placobranchoidea</taxon>
        <taxon>Plakobranchidae</taxon>
        <taxon>Elysia</taxon>
    </lineage>
</organism>
<dbReference type="CDD" id="cd00037">
    <property type="entry name" value="CLECT"/>
    <property type="match status" value="1"/>
</dbReference>
<dbReference type="InterPro" id="IPR009030">
    <property type="entry name" value="Growth_fac_rcpt_cys_sf"/>
</dbReference>
<dbReference type="Gene3D" id="3.10.100.10">
    <property type="entry name" value="Mannose-Binding Protein A, subunit A"/>
    <property type="match status" value="1"/>
</dbReference>
<dbReference type="CDD" id="cd00054">
    <property type="entry name" value="EGF_CA"/>
    <property type="match status" value="4"/>
</dbReference>
<dbReference type="Proteomes" id="UP001283361">
    <property type="component" value="Unassembled WGS sequence"/>
</dbReference>
<dbReference type="EMBL" id="JAWDGP010006603">
    <property type="protein sequence ID" value="KAK3738131.1"/>
    <property type="molecule type" value="Genomic_DNA"/>
</dbReference>
<evidence type="ECO:0000256" key="7">
    <source>
        <dbReference type="SAM" id="MobiDB-lite"/>
    </source>
</evidence>
<dbReference type="FunFam" id="2.10.25.10:FF:000038">
    <property type="entry name" value="Fibrillin 2"/>
    <property type="match status" value="2"/>
</dbReference>
<evidence type="ECO:0000256" key="2">
    <source>
        <dbReference type="ARBA" id="ARBA00022729"/>
    </source>
</evidence>
<dbReference type="PROSITE" id="PS50026">
    <property type="entry name" value="EGF_3"/>
    <property type="match status" value="2"/>
</dbReference>
<feature type="region of interest" description="Disordered" evidence="7">
    <location>
        <begin position="554"/>
        <end position="592"/>
    </location>
</feature>
<protein>
    <submittedName>
        <fullName evidence="10">Uncharacterized protein</fullName>
    </submittedName>
</protein>
<dbReference type="GO" id="GO:0005509">
    <property type="term" value="F:calcium ion binding"/>
    <property type="evidence" value="ECO:0007669"/>
    <property type="project" value="InterPro"/>
</dbReference>
<keyword evidence="3" id="KW-0677">Repeat</keyword>
<feature type="compositionally biased region" description="Polar residues" evidence="7">
    <location>
        <begin position="577"/>
        <end position="592"/>
    </location>
</feature>
<dbReference type="InterPro" id="IPR001881">
    <property type="entry name" value="EGF-like_Ca-bd_dom"/>
</dbReference>
<reference evidence="10" key="1">
    <citation type="journal article" date="2023" name="G3 (Bethesda)">
        <title>A reference genome for the long-term kleptoplast-retaining sea slug Elysia crispata morphotype clarki.</title>
        <authorList>
            <person name="Eastman K.E."/>
            <person name="Pendleton A.L."/>
            <person name="Shaikh M.A."/>
            <person name="Suttiyut T."/>
            <person name="Ogas R."/>
            <person name="Tomko P."/>
            <person name="Gavelis G."/>
            <person name="Widhalm J.R."/>
            <person name="Wisecaver J.H."/>
        </authorList>
    </citation>
    <scope>NUCLEOTIDE SEQUENCE</scope>
    <source>
        <strain evidence="10">ECLA1</strain>
    </source>
</reference>
<dbReference type="PANTHER" id="PTHR24042">
    <property type="entry name" value="NEL HOMOLOG"/>
    <property type="match status" value="1"/>
</dbReference>
<evidence type="ECO:0000259" key="9">
    <source>
        <dbReference type="PROSITE" id="PS50041"/>
    </source>
</evidence>
<accession>A0AAE0YAW6</accession>
<evidence type="ECO:0000256" key="5">
    <source>
        <dbReference type="ARBA" id="ARBA00023180"/>
    </source>
</evidence>
<name>A0AAE0YAW6_9GAST</name>
<evidence type="ECO:0000259" key="8">
    <source>
        <dbReference type="PROSITE" id="PS50026"/>
    </source>
</evidence>
<dbReference type="SUPFAM" id="SSF57196">
    <property type="entry name" value="EGF/Laminin"/>
    <property type="match status" value="2"/>
</dbReference>
<sequence>MSYRISLLLTTHSGLELASFAVPTFSCMDSEPAPIGALVSCSGVTISRGTDDLDSRIWGVELEPFMGLVPVENLVLTAEPGLTSGGVTGQSILRSSSTLRAPSALETTASPWNILRSPPTFGNIEISPRSMMRSSTTLGNMEVSPGSMMRSSSTLGNMEVCPGNIDECKENTDGKRRNCSSISKCQNLLGSYRCECYDGYIQVDSFTCKDIDECQINNCQTLHNCTFNTVCENLPGSFRCTCPDGYRLTDKLYCRDIDECLYEGEPHAHKCGAHTYCINTDGGYKCQCLSSGFKRVDDFYCKDIDECMQHLCGVNTRCENFVGSFSCACLPGYAHDDDFRSCPLGEECLRCGDNSLCTSYIGISACACKDARPGACIWDPDDCTAITPPSSCHPLCERWMCLCKPGYDLDLTITTQHVCKAFCPDTWINFQSIRRYCIKVYDDMLSWPDARKVCQTQGGDLMNFGEFREYDMFKEIKDQFEYDDYWILLKDVPGRGTAIWVNDMHLLRFSCAQFLQASLDKLVSANKPEAFHITAHYEPDRALLMRKGTADTTIDKCNPGTAETADTDGGAPAPGRTNATHRQAPSVGTTPANAAVDKCNPI</sequence>
<dbReference type="SMART" id="SM00181">
    <property type="entry name" value="EGF"/>
    <property type="match status" value="5"/>
</dbReference>
<dbReference type="PROSITE" id="PS01186">
    <property type="entry name" value="EGF_2"/>
    <property type="match status" value="3"/>
</dbReference>
<evidence type="ECO:0000256" key="4">
    <source>
        <dbReference type="ARBA" id="ARBA00023157"/>
    </source>
</evidence>
<dbReference type="GO" id="GO:0008201">
    <property type="term" value="F:heparin binding"/>
    <property type="evidence" value="ECO:0007669"/>
    <property type="project" value="TreeGrafter"/>
</dbReference>
<evidence type="ECO:0000256" key="6">
    <source>
        <dbReference type="PROSITE-ProRule" id="PRU00076"/>
    </source>
</evidence>
<feature type="domain" description="EGF-like" evidence="8">
    <location>
        <begin position="303"/>
        <end position="343"/>
    </location>
</feature>
<dbReference type="InterPro" id="IPR016186">
    <property type="entry name" value="C-type_lectin-like/link_sf"/>
</dbReference>
<dbReference type="InterPro" id="IPR049883">
    <property type="entry name" value="NOTCH1_EGF-like"/>
</dbReference>
<keyword evidence="4" id="KW-1015">Disulfide bond</keyword>
<dbReference type="InterPro" id="IPR018097">
    <property type="entry name" value="EGF_Ca-bd_CS"/>
</dbReference>
<evidence type="ECO:0000313" key="10">
    <source>
        <dbReference type="EMBL" id="KAK3738131.1"/>
    </source>
</evidence>
<dbReference type="PROSITE" id="PS01187">
    <property type="entry name" value="EGF_CA"/>
    <property type="match status" value="2"/>
</dbReference>
<evidence type="ECO:0000313" key="11">
    <source>
        <dbReference type="Proteomes" id="UP001283361"/>
    </source>
</evidence>
<dbReference type="SUPFAM" id="SSF56436">
    <property type="entry name" value="C-type lectin-like"/>
    <property type="match status" value="1"/>
</dbReference>
<dbReference type="Gene3D" id="2.10.25.10">
    <property type="entry name" value="Laminin"/>
    <property type="match status" value="4"/>
</dbReference>
<dbReference type="InterPro" id="IPR016187">
    <property type="entry name" value="CTDL_fold"/>
</dbReference>
<dbReference type="InterPro" id="IPR000742">
    <property type="entry name" value="EGF"/>
</dbReference>
<dbReference type="PROSITE" id="PS50041">
    <property type="entry name" value="C_TYPE_LECTIN_2"/>
    <property type="match status" value="1"/>
</dbReference>
<dbReference type="PROSITE" id="PS00010">
    <property type="entry name" value="ASX_HYDROXYL"/>
    <property type="match status" value="3"/>
</dbReference>
<keyword evidence="5" id="KW-0325">Glycoprotein</keyword>
<evidence type="ECO:0000256" key="3">
    <source>
        <dbReference type="ARBA" id="ARBA00022737"/>
    </source>
</evidence>
<dbReference type="SUPFAM" id="SSF57184">
    <property type="entry name" value="Growth factor receptor domain"/>
    <property type="match status" value="1"/>
</dbReference>
<dbReference type="PANTHER" id="PTHR24042:SF5">
    <property type="entry name" value="EGF-LIKE CALCIUM-BINDING DOMAIN-CONTAINING PROTEIN"/>
    <property type="match status" value="1"/>
</dbReference>
<dbReference type="Pfam" id="PF07645">
    <property type="entry name" value="EGF_CA"/>
    <property type="match status" value="4"/>
</dbReference>
<keyword evidence="1 6" id="KW-0245">EGF-like domain</keyword>
<dbReference type="InterPro" id="IPR051586">
    <property type="entry name" value="PKC-binding_NELL"/>
</dbReference>
<dbReference type="GO" id="GO:0005615">
    <property type="term" value="C:extracellular space"/>
    <property type="evidence" value="ECO:0007669"/>
    <property type="project" value="TreeGrafter"/>
</dbReference>
<comment type="caution">
    <text evidence="6">Lacks conserved residue(s) required for the propagation of feature annotation.</text>
</comment>
<keyword evidence="2" id="KW-0732">Signal</keyword>
<gene>
    <name evidence="10" type="ORF">RRG08_027744</name>
</gene>